<gene>
    <name evidence="2" type="ORF">PENARI_c024G10468</name>
</gene>
<dbReference type="RefSeq" id="XP_022484426.1">
    <property type="nucleotide sequence ID" value="XM_022635733.1"/>
</dbReference>
<sequence>MTFDADNINRNMISKEDVLCYLTISHNDYNGGLGARISSIFVIFFVSSAFTVFPV</sequence>
<dbReference type="Proteomes" id="UP000177622">
    <property type="component" value="Unassembled WGS sequence"/>
</dbReference>
<protein>
    <submittedName>
        <fullName evidence="2">Uncharacterized protein</fullName>
    </submittedName>
</protein>
<accession>A0A1F5L704</accession>
<dbReference type="EMBL" id="LXJU01000024">
    <property type="protein sequence ID" value="OGE48972.1"/>
    <property type="molecule type" value="Genomic_DNA"/>
</dbReference>
<dbReference type="OrthoDB" id="10460569at2759"/>
<dbReference type="GeneID" id="34580467"/>
<comment type="caution">
    <text evidence="2">The sequence shown here is derived from an EMBL/GenBank/DDBJ whole genome shotgun (WGS) entry which is preliminary data.</text>
</comment>
<keyword evidence="1" id="KW-0812">Transmembrane</keyword>
<evidence type="ECO:0000313" key="3">
    <source>
        <dbReference type="Proteomes" id="UP000177622"/>
    </source>
</evidence>
<keyword evidence="1" id="KW-1133">Transmembrane helix</keyword>
<keyword evidence="1" id="KW-0472">Membrane</keyword>
<dbReference type="AlphaFoldDB" id="A0A1F5L704"/>
<reference evidence="2 3" key="1">
    <citation type="journal article" date="2016" name="Sci. Rep.">
        <title>Penicillium arizonense, a new, genome sequenced fungal species, reveals a high chemical diversity in secreted metabolites.</title>
        <authorList>
            <person name="Grijseels S."/>
            <person name="Nielsen J.C."/>
            <person name="Randelovic M."/>
            <person name="Nielsen J."/>
            <person name="Nielsen K.F."/>
            <person name="Workman M."/>
            <person name="Frisvad J.C."/>
        </authorList>
    </citation>
    <scope>NUCLEOTIDE SEQUENCE [LARGE SCALE GENOMIC DNA]</scope>
    <source>
        <strain evidence="2 3">CBS 141311</strain>
    </source>
</reference>
<evidence type="ECO:0000256" key="1">
    <source>
        <dbReference type="SAM" id="Phobius"/>
    </source>
</evidence>
<evidence type="ECO:0000313" key="2">
    <source>
        <dbReference type="EMBL" id="OGE48972.1"/>
    </source>
</evidence>
<dbReference type="STRING" id="1835702.A0A1F5L704"/>
<feature type="transmembrane region" description="Helical" evidence="1">
    <location>
        <begin position="33"/>
        <end position="53"/>
    </location>
</feature>
<keyword evidence="3" id="KW-1185">Reference proteome</keyword>
<name>A0A1F5L704_PENAI</name>
<organism evidence="2 3">
    <name type="scientific">Penicillium arizonense</name>
    <dbReference type="NCBI Taxonomy" id="1835702"/>
    <lineage>
        <taxon>Eukaryota</taxon>
        <taxon>Fungi</taxon>
        <taxon>Dikarya</taxon>
        <taxon>Ascomycota</taxon>
        <taxon>Pezizomycotina</taxon>
        <taxon>Eurotiomycetes</taxon>
        <taxon>Eurotiomycetidae</taxon>
        <taxon>Eurotiales</taxon>
        <taxon>Aspergillaceae</taxon>
        <taxon>Penicillium</taxon>
    </lineage>
</organism>
<proteinExistence type="predicted"/>